<dbReference type="Pfam" id="PF00589">
    <property type="entry name" value="Phage_integrase"/>
    <property type="match status" value="1"/>
</dbReference>
<evidence type="ECO:0000313" key="3">
    <source>
        <dbReference type="EMBL" id="CUN22576.1"/>
    </source>
</evidence>
<accession>A0A173V7G5</accession>
<reference evidence="3 4" key="1">
    <citation type="submission" date="2015-09" db="EMBL/GenBank/DDBJ databases">
        <authorList>
            <consortium name="Pathogen Informatics"/>
        </authorList>
    </citation>
    <scope>NUCLEOTIDE SEQUENCE [LARGE SCALE GENOMIC DNA]</scope>
    <source>
        <strain evidence="3 4">2789STDY5608872</strain>
    </source>
</reference>
<evidence type="ECO:0000313" key="4">
    <source>
        <dbReference type="Proteomes" id="UP000095591"/>
    </source>
</evidence>
<dbReference type="GO" id="GO:0003677">
    <property type="term" value="F:DNA binding"/>
    <property type="evidence" value="ECO:0007669"/>
    <property type="project" value="InterPro"/>
</dbReference>
<dbReference type="AlphaFoldDB" id="A0A173V7G5"/>
<organism evidence="3 4">
    <name type="scientific">Parabacteroides distasonis</name>
    <dbReference type="NCBI Taxonomy" id="823"/>
    <lineage>
        <taxon>Bacteria</taxon>
        <taxon>Pseudomonadati</taxon>
        <taxon>Bacteroidota</taxon>
        <taxon>Bacteroidia</taxon>
        <taxon>Bacteroidales</taxon>
        <taxon>Tannerellaceae</taxon>
        <taxon>Parabacteroides</taxon>
    </lineage>
</organism>
<proteinExistence type="predicted"/>
<evidence type="ECO:0000259" key="2">
    <source>
        <dbReference type="PROSITE" id="PS51898"/>
    </source>
</evidence>
<dbReference type="EMBL" id="CYXP01000006">
    <property type="protein sequence ID" value="CUN22576.1"/>
    <property type="molecule type" value="Genomic_DNA"/>
</dbReference>
<keyword evidence="1" id="KW-0233">DNA recombination</keyword>
<dbReference type="GO" id="GO:0015074">
    <property type="term" value="P:DNA integration"/>
    <property type="evidence" value="ECO:0007669"/>
    <property type="project" value="InterPro"/>
</dbReference>
<dbReference type="SUPFAM" id="SSF56349">
    <property type="entry name" value="DNA breaking-rejoining enzymes"/>
    <property type="match status" value="1"/>
</dbReference>
<evidence type="ECO:0000256" key="1">
    <source>
        <dbReference type="ARBA" id="ARBA00023172"/>
    </source>
</evidence>
<feature type="domain" description="Tyr recombinase" evidence="2">
    <location>
        <begin position="7"/>
        <end position="191"/>
    </location>
</feature>
<dbReference type="GO" id="GO:0006310">
    <property type="term" value="P:DNA recombination"/>
    <property type="evidence" value="ECO:0007669"/>
    <property type="project" value="UniProtKB-KW"/>
</dbReference>
<name>A0A173V7G5_PARDI</name>
<dbReference type="InterPro" id="IPR013762">
    <property type="entry name" value="Integrase-like_cat_sf"/>
</dbReference>
<sequence length="200" mass="23768">MIDLKKNKGNYLTYDEYRITLDRLRMDRMCIEELFFVLAFYTGLKLSDLLSLKWSDVLDKDEFIWIKTNPCKRTFALSWKGQDVRSRLSYLHEELGSPEKDRYVFETKTGRHCHNSFIDELLKRVRDKYDLPVKPLYASSFRLTFCHHIYETEERKVKAIAFLDSYVSGKTVDIATNGRHIPSEEIEDALKSMNIKYRND</sequence>
<gene>
    <name evidence="3" type="ORF">ERS852429_02665</name>
</gene>
<protein>
    <submittedName>
        <fullName evidence="3">Site-specific recombinase XerC</fullName>
    </submittedName>
</protein>
<dbReference type="PROSITE" id="PS51898">
    <property type="entry name" value="TYR_RECOMBINASE"/>
    <property type="match status" value="1"/>
</dbReference>
<dbReference type="Proteomes" id="UP000095591">
    <property type="component" value="Unassembled WGS sequence"/>
</dbReference>
<dbReference type="RefSeq" id="WP_057319552.1">
    <property type="nucleotide sequence ID" value="NZ_CYXP01000006.1"/>
</dbReference>
<dbReference type="InterPro" id="IPR011010">
    <property type="entry name" value="DNA_brk_join_enz"/>
</dbReference>
<dbReference type="Gene3D" id="1.10.443.10">
    <property type="entry name" value="Intergrase catalytic core"/>
    <property type="match status" value="1"/>
</dbReference>
<dbReference type="InterPro" id="IPR002104">
    <property type="entry name" value="Integrase_catalytic"/>
</dbReference>